<dbReference type="Proteomes" id="UP000294911">
    <property type="component" value="Unassembled WGS sequence"/>
</dbReference>
<evidence type="ECO:0000256" key="1">
    <source>
        <dbReference type="ARBA" id="ARBA00004431"/>
    </source>
</evidence>
<protein>
    <submittedName>
        <fullName evidence="7">Sporulation and cell division protein SsgA</fullName>
    </submittedName>
</protein>
<keyword evidence="8" id="KW-1185">Reference proteome</keyword>
<evidence type="ECO:0000256" key="6">
    <source>
        <dbReference type="ARBA" id="ARBA00023306"/>
    </source>
</evidence>
<keyword evidence="3 7" id="KW-0132">Cell division</keyword>
<dbReference type="OrthoDB" id="4222637at2"/>
<keyword evidence="5" id="KW-0717">Septation</keyword>
<keyword evidence="6" id="KW-0131">Cell cycle</keyword>
<accession>A0A4R2R5B6</accession>
<dbReference type="EMBL" id="SLXQ01000001">
    <property type="protein sequence ID" value="TCP56979.1"/>
    <property type="molecule type" value="Genomic_DNA"/>
</dbReference>
<reference evidence="7 8" key="1">
    <citation type="submission" date="2019-03" db="EMBL/GenBank/DDBJ databases">
        <title>Genomic Encyclopedia of Type Strains, Phase IV (KMG-IV): sequencing the most valuable type-strain genomes for metagenomic binning, comparative biology and taxonomic classification.</title>
        <authorList>
            <person name="Goeker M."/>
        </authorList>
    </citation>
    <scope>NUCLEOTIDE SEQUENCE [LARGE SCALE GENOMIC DNA]</scope>
    <source>
        <strain evidence="7 8">DSM 45765</strain>
    </source>
</reference>
<dbReference type="GO" id="GO:0030435">
    <property type="term" value="P:sporulation resulting in formation of a cellular spore"/>
    <property type="evidence" value="ECO:0007669"/>
    <property type="project" value="UniProtKB-KW"/>
</dbReference>
<evidence type="ECO:0000256" key="2">
    <source>
        <dbReference type="ARBA" id="ARBA00009323"/>
    </source>
</evidence>
<comment type="subcellular location">
    <subcellularLocation>
        <location evidence="1">Cell septum</location>
    </subcellularLocation>
</comment>
<dbReference type="Gene3D" id="2.30.31.20">
    <property type="entry name" value="Sporulation-specific cell division protein SsgB"/>
    <property type="match status" value="1"/>
</dbReference>
<dbReference type="InterPro" id="IPR006776">
    <property type="entry name" value="SsgB"/>
</dbReference>
<proteinExistence type="inferred from homology"/>
<dbReference type="InterPro" id="IPR038658">
    <property type="entry name" value="SsgB_sf"/>
</dbReference>
<dbReference type="AlphaFoldDB" id="A0A4R2R5B6"/>
<comment type="similarity">
    <text evidence="2">Belongs to the SsgA family.</text>
</comment>
<sequence length="143" mass="15331">MRPTVEFHTILVARIDDTHHRVRVAVCYDSRDPWAVLLRIYAGRPRASRFRDWVFSRELLAAGVLAAPPSMCGEGDVVLVGDGDGALRIVLHGHGGSTVLVFDHNELAALAGRIAALAPTSPTVGEVDLAQAGEDITVLVGDR</sequence>
<gene>
    <name evidence="7" type="ORF">EV191_101929</name>
</gene>
<evidence type="ECO:0000256" key="4">
    <source>
        <dbReference type="ARBA" id="ARBA00022969"/>
    </source>
</evidence>
<dbReference type="GO" id="GO:0030428">
    <property type="term" value="C:cell septum"/>
    <property type="evidence" value="ECO:0007669"/>
    <property type="project" value="UniProtKB-SubCell"/>
</dbReference>
<evidence type="ECO:0000313" key="8">
    <source>
        <dbReference type="Proteomes" id="UP000294911"/>
    </source>
</evidence>
<dbReference type="Pfam" id="PF04686">
    <property type="entry name" value="SsgA"/>
    <property type="match status" value="1"/>
</dbReference>
<evidence type="ECO:0000256" key="3">
    <source>
        <dbReference type="ARBA" id="ARBA00022618"/>
    </source>
</evidence>
<organism evidence="7 8">
    <name type="scientific">Tamaricihabitans halophyticus</name>
    <dbReference type="NCBI Taxonomy" id="1262583"/>
    <lineage>
        <taxon>Bacteria</taxon>
        <taxon>Bacillati</taxon>
        <taxon>Actinomycetota</taxon>
        <taxon>Actinomycetes</taxon>
        <taxon>Pseudonocardiales</taxon>
        <taxon>Pseudonocardiaceae</taxon>
        <taxon>Tamaricihabitans</taxon>
    </lineage>
</organism>
<dbReference type="RefSeq" id="WP_132875509.1">
    <property type="nucleotide sequence ID" value="NZ_SLXQ01000001.1"/>
</dbReference>
<evidence type="ECO:0000256" key="5">
    <source>
        <dbReference type="ARBA" id="ARBA00023210"/>
    </source>
</evidence>
<name>A0A4R2R5B6_9PSEU</name>
<comment type="caution">
    <text evidence="7">The sequence shown here is derived from an EMBL/GenBank/DDBJ whole genome shotgun (WGS) entry which is preliminary data.</text>
</comment>
<dbReference type="GO" id="GO:0000917">
    <property type="term" value="P:division septum assembly"/>
    <property type="evidence" value="ECO:0007669"/>
    <property type="project" value="UniProtKB-KW"/>
</dbReference>
<evidence type="ECO:0000313" key="7">
    <source>
        <dbReference type="EMBL" id="TCP56979.1"/>
    </source>
</evidence>
<keyword evidence="4" id="KW-0749">Sporulation</keyword>